<dbReference type="RefSeq" id="WP_155337264.1">
    <property type="nucleotide sequence ID" value="NZ_BAAABN010000047.1"/>
</dbReference>
<keyword evidence="10 11" id="KW-0472">Membrane</keyword>
<evidence type="ECO:0000256" key="8">
    <source>
        <dbReference type="ARBA" id="ARBA00022989"/>
    </source>
</evidence>
<dbReference type="Pfam" id="PF02518">
    <property type="entry name" value="HATPase_c"/>
    <property type="match status" value="1"/>
</dbReference>
<dbReference type="SMART" id="SM00387">
    <property type="entry name" value="HATPase_c"/>
    <property type="match status" value="1"/>
</dbReference>
<dbReference type="CDD" id="cd00082">
    <property type="entry name" value="HisKA"/>
    <property type="match status" value="1"/>
</dbReference>
<evidence type="ECO:0000256" key="11">
    <source>
        <dbReference type="SAM" id="Phobius"/>
    </source>
</evidence>
<evidence type="ECO:0000256" key="1">
    <source>
        <dbReference type="ARBA" id="ARBA00000085"/>
    </source>
</evidence>
<evidence type="ECO:0000256" key="7">
    <source>
        <dbReference type="ARBA" id="ARBA00022777"/>
    </source>
</evidence>
<dbReference type="PROSITE" id="PS50109">
    <property type="entry name" value="HIS_KIN"/>
    <property type="match status" value="1"/>
</dbReference>
<gene>
    <name evidence="14" type="ORF">Acor_30310</name>
</gene>
<reference evidence="14 15" key="1">
    <citation type="submission" date="2019-10" db="EMBL/GenBank/DDBJ databases">
        <title>Whole genome shotgun sequence of Acrocarpospora corrugata NBRC 13972.</title>
        <authorList>
            <person name="Ichikawa N."/>
            <person name="Kimura A."/>
            <person name="Kitahashi Y."/>
            <person name="Komaki H."/>
            <person name="Oguchi A."/>
        </authorList>
    </citation>
    <scope>NUCLEOTIDE SEQUENCE [LARGE SCALE GENOMIC DNA]</scope>
    <source>
        <strain evidence="14 15">NBRC 13972</strain>
    </source>
</reference>
<evidence type="ECO:0000256" key="4">
    <source>
        <dbReference type="ARBA" id="ARBA00022553"/>
    </source>
</evidence>
<dbReference type="InterPro" id="IPR036890">
    <property type="entry name" value="HATPase_C_sf"/>
</dbReference>
<evidence type="ECO:0000259" key="12">
    <source>
        <dbReference type="PROSITE" id="PS50109"/>
    </source>
</evidence>
<keyword evidence="4" id="KW-0597">Phosphoprotein</keyword>
<dbReference type="AlphaFoldDB" id="A0A5M3VVX2"/>
<dbReference type="EMBL" id="BLAD01000047">
    <property type="protein sequence ID" value="GES00967.1"/>
    <property type="molecule type" value="Genomic_DNA"/>
</dbReference>
<dbReference type="InterPro" id="IPR003660">
    <property type="entry name" value="HAMP_dom"/>
</dbReference>
<dbReference type="SMART" id="SM00388">
    <property type="entry name" value="HisKA"/>
    <property type="match status" value="1"/>
</dbReference>
<evidence type="ECO:0000256" key="3">
    <source>
        <dbReference type="ARBA" id="ARBA00012438"/>
    </source>
</evidence>
<comment type="catalytic activity">
    <reaction evidence="1">
        <text>ATP + protein L-histidine = ADP + protein N-phospho-L-histidine.</text>
        <dbReference type="EC" id="2.7.13.3"/>
    </reaction>
</comment>
<dbReference type="InterPro" id="IPR004358">
    <property type="entry name" value="Sig_transdc_His_kin-like_C"/>
</dbReference>
<dbReference type="Proteomes" id="UP000334990">
    <property type="component" value="Unassembled WGS sequence"/>
</dbReference>
<evidence type="ECO:0000256" key="5">
    <source>
        <dbReference type="ARBA" id="ARBA00022679"/>
    </source>
</evidence>
<keyword evidence="5" id="KW-0808">Transferase</keyword>
<dbReference type="InterPro" id="IPR050428">
    <property type="entry name" value="TCS_sensor_his_kinase"/>
</dbReference>
<feature type="transmembrane region" description="Helical" evidence="11">
    <location>
        <begin position="142"/>
        <end position="161"/>
    </location>
</feature>
<comment type="caution">
    <text evidence="14">The sequence shown here is derived from an EMBL/GenBank/DDBJ whole genome shotgun (WGS) entry which is preliminary data.</text>
</comment>
<dbReference type="PRINTS" id="PR00344">
    <property type="entry name" value="BCTRLSENSOR"/>
</dbReference>
<proteinExistence type="predicted"/>
<evidence type="ECO:0000256" key="10">
    <source>
        <dbReference type="ARBA" id="ARBA00023136"/>
    </source>
</evidence>
<keyword evidence="7 14" id="KW-0418">Kinase</keyword>
<evidence type="ECO:0000259" key="13">
    <source>
        <dbReference type="PROSITE" id="PS50885"/>
    </source>
</evidence>
<dbReference type="InterPro" id="IPR036097">
    <property type="entry name" value="HisK_dim/P_sf"/>
</dbReference>
<evidence type="ECO:0000256" key="9">
    <source>
        <dbReference type="ARBA" id="ARBA00023012"/>
    </source>
</evidence>
<dbReference type="EC" id="2.7.13.3" evidence="3"/>
<dbReference type="InterPro" id="IPR003594">
    <property type="entry name" value="HATPase_dom"/>
</dbReference>
<keyword evidence="8 11" id="KW-1133">Transmembrane helix</keyword>
<evidence type="ECO:0000256" key="6">
    <source>
        <dbReference type="ARBA" id="ARBA00022692"/>
    </source>
</evidence>
<dbReference type="PANTHER" id="PTHR45436">
    <property type="entry name" value="SENSOR HISTIDINE KINASE YKOH"/>
    <property type="match status" value="1"/>
</dbReference>
<protein>
    <recommendedName>
        <fullName evidence="3">histidine kinase</fullName>
        <ecNumber evidence="3">2.7.13.3</ecNumber>
    </recommendedName>
</protein>
<evidence type="ECO:0000256" key="2">
    <source>
        <dbReference type="ARBA" id="ARBA00004236"/>
    </source>
</evidence>
<keyword evidence="9" id="KW-0902">Two-component regulatory system</keyword>
<dbReference type="SUPFAM" id="SSF47384">
    <property type="entry name" value="Homodimeric domain of signal transducing histidine kinase"/>
    <property type="match status" value="1"/>
</dbReference>
<dbReference type="PROSITE" id="PS50885">
    <property type="entry name" value="HAMP"/>
    <property type="match status" value="1"/>
</dbReference>
<dbReference type="Gene3D" id="6.10.340.10">
    <property type="match status" value="1"/>
</dbReference>
<sequence length="423" mass="44324">MIRRRLIVVTTASVAAALLLLTAGLWIVLSRGLDHDADLVLRSRAEAAMTTLELIPLGLAVEDPPLDQMIDDNAWVFDGAGRVLAQPRAPADVARAAASLRGSARPAGRDVGGVRLLAVPAPQGGSVVVGVSLRPYRDSGRIGLLAALVLDVMVLGLTVALTRHVVRAALRPVTAMTRQALEWSEHDLDHRFSWGPARDELTGLAANLDVLLNRVAVNLRHERLLSAEIAHELRTPLARLRAEAEIALLRPRPAPQLREALEGVVTHAGELTEVVDTLLAFSRTTPGSSGCRVADALNGIEDDVALTYDCAPGLRVSCAADLLARILAPLLGNARAYGSRGALAVGVEGTTATFTITDAAPGVLAGEEEVIFEPARRGSAAHLAPGSGLGLALSRRLARAAGGDVTAVTSPCGGRFQVRLPLA</sequence>
<dbReference type="InterPro" id="IPR003661">
    <property type="entry name" value="HisK_dim/P_dom"/>
</dbReference>
<dbReference type="OrthoDB" id="3849995at2"/>
<accession>A0A5M3VVX2</accession>
<dbReference type="GO" id="GO:0005886">
    <property type="term" value="C:plasma membrane"/>
    <property type="evidence" value="ECO:0007669"/>
    <property type="project" value="UniProtKB-SubCell"/>
</dbReference>
<dbReference type="Pfam" id="PF00512">
    <property type="entry name" value="HisKA"/>
    <property type="match status" value="1"/>
</dbReference>
<dbReference type="Gene3D" id="1.10.287.130">
    <property type="match status" value="1"/>
</dbReference>
<dbReference type="InterPro" id="IPR005467">
    <property type="entry name" value="His_kinase_dom"/>
</dbReference>
<keyword evidence="15" id="KW-1185">Reference proteome</keyword>
<evidence type="ECO:0000313" key="15">
    <source>
        <dbReference type="Proteomes" id="UP000334990"/>
    </source>
</evidence>
<dbReference type="GO" id="GO:0000155">
    <property type="term" value="F:phosphorelay sensor kinase activity"/>
    <property type="evidence" value="ECO:0007669"/>
    <property type="project" value="InterPro"/>
</dbReference>
<name>A0A5M3VVX2_9ACTN</name>
<organism evidence="14 15">
    <name type="scientific">Acrocarpospora corrugata</name>
    <dbReference type="NCBI Taxonomy" id="35763"/>
    <lineage>
        <taxon>Bacteria</taxon>
        <taxon>Bacillati</taxon>
        <taxon>Actinomycetota</taxon>
        <taxon>Actinomycetes</taxon>
        <taxon>Streptosporangiales</taxon>
        <taxon>Streptosporangiaceae</taxon>
        <taxon>Acrocarpospora</taxon>
    </lineage>
</organism>
<evidence type="ECO:0000313" key="14">
    <source>
        <dbReference type="EMBL" id="GES00967.1"/>
    </source>
</evidence>
<dbReference type="CDD" id="cd00075">
    <property type="entry name" value="HATPase"/>
    <property type="match status" value="1"/>
</dbReference>
<feature type="domain" description="Histidine kinase" evidence="12">
    <location>
        <begin position="228"/>
        <end position="423"/>
    </location>
</feature>
<dbReference type="PANTHER" id="PTHR45436:SF5">
    <property type="entry name" value="SENSOR HISTIDINE KINASE TRCS"/>
    <property type="match status" value="1"/>
</dbReference>
<comment type="subcellular location">
    <subcellularLocation>
        <location evidence="2">Cell membrane</location>
    </subcellularLocation>
</comment>
<dbReference type="Gene3D" id="3.30.565.10">
    <property type="entry name" value="Histidine kinase-like ATPase, C-terminal domain"/>
    <property type="match status" value="1"/>
</dbReference>
<dbReference type="SUPFAM" id="SSF55874">
    <property type="entry name" value="ATPase domain of HSP90 chaperone/DNA topoisomerase II/histidine kinase"/>
    <property type="match status" value="1"/>
</dbReference>
<keyword evidence="6 11" id="KW-0812">Transmembrane</keyword>
<feature type="domain" description="HAMP" evidence="13">
    <location>
        <begin position="167"/>
        <end position="220"/>
    </location>
</feature>